<dbReference type="GO" id="GO:0005198">
    <property type="term" value="F:structural molecule activity"/>
    <property type="evidence" value="ECO:0007669"/>
    <property type="project" value="InterPro"/>
</dbReference>
<dbReference type="GO" id="GO:0006886">
    <property type="term" value="P:intracellular protein transport"/>
    <property type="evidence" value="ECO:0007669"/>
    <property type="project" value="InterPro"/>
</dbReference>
<dbReference type="Proteomes" id="UP000027586">
    <property type="component" value="Unassembled WGS sequence"/>
</dbReference>
<keyword evidence="4 6" id="KW-0168">Coated pit</keyword>
<dbReference type="OrthoDB" id="5512at2759"/>
<name>A0A068RTY3_9FUNG</name>
<dbReference type="VEuPathDB" id="FungiDB:LCOR_04450.1"/>
<evidence type="ECO:0000256" key="4">
    <source>
        <dbReference type="ARBA" id="ARBA00023176"/>
    </source>
</evidence>
<feature type="compositionally biased region" description="Basic and acidic residues" evidence="7">
    <location>
        <begin position="161"/>
        <end position="182"/>
    </location>
</feature>
<comment type="subcellular location">
    <subcellularLocation>
        <location evidence="1 6">Cytoplasmic vesicle membrane</location>
        <topology evidence="1 6">Peripheral membrane protein</topology>
        <orientation evidence="1 6">Cytoplasmic side</orientation>
    </subcellularLocation>
    <subcellularLocation>
        <location evidence="6">Membrane</location>
        <location evidence="6">Coated pit</location>
        <topology evidence="6">Peripheral membrane protein</topology>
        <orientation evidence="6">Cytoplasmic side</orientation>
    </subcellularLocation>
    <text evidence="6">Cytoplasmic face of coated pits and vesicles.</text>
</comment>
<dbReference type="GO" id="GO:0032050">
    <property type="term" value="F:clathrin heavy chain binding"/>
    <property type="evidence" value="ECO:0007669"/>
    <property type="project" value="TreeGrafter"/>
</dbReference>
<reference evidence="8" key="1">
    <citation type="submission" date="2013-08" db="EMBL/GenBank/DDBJ databases">
        <title>Gene expansion shapes genome architecture in the human pathogen Lichtheimia corymbifera: an evolutionary genomics analysis in the ancient terrestrial Mucorales (Mucoromycotina).</title>
        <authorList>
            <person name="Schwartze V.U."/>
            <person name="Winter S."/>
            <person name="Shelest E."/>
            <person name="Marcet-Houben M."/>
            <person name="Horn F."/>
            <person name="Wehner S."/>
            <person name="Hoffmann K."/>
            <person name="Riege K."/>
            <person name="Sammeth M."/>
            <person name="Nowrousian M."/>
            <person name="Valiante V."/>
            <person name="Linde J."/>
            <person name="Jacobsen I.D."/>
            <person name="Marz M."/>
            <person name="Brakhage A.A."/>
            <person name="Gabaldon T."/>
            <person name="Bocker S."/>
            <person name="Voigt K."/>
        </authorList>
    </citation>
    <scope>NUCLEOTIDE SEQUENCE [LARGE SCALE GENOMIC DNA]</scope>
    <source>
        <strain evidence="8">FSU 9682</strain>
    </source>
</reference>
<feature type="region of interest" description="Disordered" evidence="7">
    <location>
        <begin position="161"/>
        <end position="183"/>
    </location>
</feature>
<dbReference type="PANTHER" id="PTHR10639">
    <property type="entry name" value="CLATHRIN LIGHT CHAIN"/>
    <property type="match status" value="1"/>
</dbReference>
<accession>A0A068RTY3</accession>
<keyword evidence="5 6" id="KW-0968">Cytoplasmic vesicle</keyword>
<evidence type="ECO:0000256" key="5">
    <source>
        <dbReference type="ARBA" id="ARBA00023329"/>
    </source>
</evidence>
<gene>
    <name evidence="8" type="ORF">LCOR_04450.1</name>
</gene>
<dbReference type="Pfam" id="PF01086">
    <property type="entry name" value="Clathrin_lg_ch"/>
    <property type="match status" value="1"/>
</dbReference>
<feature type="compositionally biased region" description="Polar residues" evidence="7">
    <location>
        <begin position="66"/>
        <end position="78"/>
    </location>
</feature>
<comment type="function">
    <text evidence="6">Clathrin is the major protein of the polyhedral coat of coated pits and vesicles.</text>
</comment>
<evidence type="ECO:0000256" key="1">
    <source>
        <dbReference type="ARBA" id="ARBA00004180"/>
    </source>
</evidence>
<evidence type="ECO:0000313" key="8">
    <source>
        <dbReference type="EMBL" id="CDH53042.1"/>
    </source>
</evidence>
<comment type="caution">
    <text evidence="8">The sequence shown here is derived from an EMBL/GenBank/DDBJ whole genome shotgun (WGS) entry which is preliminary data.</text>
</comment>
<dbReference type="GO" id="GO:0030132">
    <property type="term" value="C:clathrin coat of coated pit"/>
    <property type="evidence" value="ECO:0007669"/>
    <property type="project" value="InterPro"/>
</dbReference>
<dbReference type="GO" id="GO:0030130">
    <property type="term" value="C:clathrin coat of trans-Golgi network vesicle"/>
    <property type="evidence" value="ECO:0007669"/>
    <property type="project" value="InterPro"/>
</dbReference>
<evidence type="ECO:0000256" key="6">
    <source>
        <dbReference type="RuleBase" id="RU363137"/>
    </source>
</evidence>
<organism evidence="8 9">
    <name type="scientific">Lichtheimia corymbifera JMRC:FSU:9682</name>
    <dbReference type="NCBI Taxonomy" id="1263082"/>
    <lineage>
        <taxon>Eukaryota</taxon>
        <taxon>Fungi</taxon>
        <taxon>Fungi incertae sedis</taxon>
        <taxon>Mucoromycota</taxon>
        <taxon>Mucoromycotina</taxon>
        <taxon>Mucoromycetes</taxon>
        <taxon>Mucorales</taxon>
        <taxon>Lichtheimiaceae</taxon>
        <taxon>Lichtheimia</taxon>
    </lineage>
</organism>
<protein>
    <recommendedName>
        <fullName evidence="6">Clathrin light chain</fullName>
    </recommendedName>
</protein>
<evidence type="ECO:0000256" key="3">
    <source>
        <dbReference type="ARBA" id="ARBA00023136"/>
    </source>
</evidence>
<evidence type="ECO:0000256" key="7">
    <source>
        <dbReference type="SAM" id="MobiDB-lite"/>
    </source>
</evidence>
<dbReference type="GO" id="GO:0072583">
    <property type="term" value="P:clathrin-dependent endocytosis"/>
    <property type="evidence" value="ECO:0007669"/>
    <property type="project" value="TreeGrafter"/>
</dbReference>
<comment type="similarity">
    <text evidence="2 6">Belongs to the clathrin light chain family.</text>
</comment>
<keyword evidence="3 6" id="KW-0472">Membrane</keyword>
<evidence type="ECO:0000313" key="9">
    <source>
        <dbReference type="Proteomes" id="UP000027586"/>
    </source>
</evidence>
<dbReference type="STRING" id="1263082.A0A068RTY3"/>
<evidence type="ECO:0000256" key="2">
    <source>
        <dbReference type="ARBA" id="ARBA00005263"/>
    </source>
</evidence>
<sequence length="232" mass="25941">MSDFGDFNSSNDPTADFLARERAVLGEDADLFASGDATNTTPSLEADLMTSPTGGDATAALPVTSPGVSSAISPQGVTSPGAGEYSAFESEFPKAEELETSQAFHKAMLPDEEPEVVRQWREKQKELIKQRDDEAEEKKAETIKKAREDIDRFYEEYNEKKQRAIENNREREEQLQKEREDASSANVWERVVREFDVSNAKSSFHTRDVSRMKQLMLDLRKDANAPGTIVDA</sequence>
<dbReference type="EMBL" id="CBTN010000015">
    <property type="protein sequence ID" value="CDH53042.1"/>
    <property type="molecule type" value="Genomic_DNA"/>
</dbReference>
<keyword evidence="9" id="KW-1185">Reference proteome</keyword>
<dbReference type="AlphaFoldDB" id="A0A068RTY3"/>
<dbReference type="InterPro" id="IPR000996">
    <property type="entry name" value="Clathrin_L-chain"/>
</dbReference>
<dbReference type="PANTHER" id="PTHR10639:SF7">
    <property type="entry name" value="CLATHRIN LIGHT CHAIN"/>
    <property type="match status" value="1"/>
</dbReference>
<proteinExistence type="inferred from homology"/>
<feature type="region of interest" description="Disordered" evidence="7">
    <location>
        <begin position="33"/>
        <end position="116"/>
    </location>
</feature>